<evidence type="ECO:0000256" key="1">
    <source>
        <dbReference type="SAM" id="SignalP"/>
    </source>
</evidence>
<evidence type="ECO:0000313" key="3">
    <source>
        <dbReference type="Proteomes" id="UP000500767"/>
    </source>
</evidence>
<keyword evidence="1" id="KW-0732">Signal</keyword>
<reference evidence="2 3" key="1">
    <citation type="journal article" date="2014" name="World J. Microbiol. Biotechnol.">
        <title>Biodiversity and physiological characteristics of Antarctic and Arctic lichens-associated bacteria.</title>
        <authorList>
            <person name="Lee Y.M."/>
            <person name="Kim E.H."/>
            <person name="Lee H.K."/>
            <person name="Hong S.G."/>
        </authorList>
    </citation>
    <scope>NUCLEOTIDE SEQUENCE [LARGE SCALE GENOMIC DNA]</scope>
    <source>
        <strain evidence="2 3">PAMC 26569</strain>
    </source>
</reference>
<protein>
    <submittedName>
        <fullName evidence="2">Uncharacterized protein</fullName>
    </submittedName>
</protein>
<organism evidence="2 3">
    <name type="scientific">Lichenicola cladoniae</name>
    <dbReference type="NCBI Taxonomy" id="1484109"/>
    <lineage>
        <taxon>Bacteria</taxon>
        <taxon>Pseudomonadati</taxon>
        <taxon>Pseudomonadota</taxon>
        <taxon>Alphaproteobacteria</taxon>
        <taxon>Acetobacterales</taxon>
        <taxon>Acetobacteraceae</taxon>
        <taxon>Lichenicola</taxon>
    </lineage>
</organism>
<keyword evidence="3" id="KW-1185">Reference proteome</keyword>
<dbReference type="InterPro" id="IPR036365">
    <property type="entry name" value="PGBD-like_sf"/>
</dbReference>
<accession>A0A6M8HQQ6</accession>
<gene>
    <name evidence="2" type="ORF">HN018_11710</name>
</gene>
<dbReference type="SUPFAM" id="SSF47090">
    <property type="entry name" value="PGBD-like"/>
    <property type="match status" value="1"/>
</dbReference>
<dbReference type="KEGG" id="lck:HN018_11710"/>
<feature type="signal peptide" evidence="1">
    <location>
        <begin position="1"/>
        <end position="21"/>
    </location>
</feature>
<dbReference type="Proteomes" id="UP000500767">
    <property type="component" value="Chromosome"/>
</dbReference>
<feature type="chain" id="PRO_5027029136" evidence="1">
    <location>
        <begin position="22"/>
        <end position="122"/>
    </location>
</feature>
<dbReference type="AlphaFoldDB" id="A0A6M8HQQ6"/>
<proteinExistence type="predicted"/>
<name>A0A6M8HQQ6_9PROT</name>
<dbReference type="EMBL" id="CP053708">
    <property type="protein sequence ID" value="QKE90610.1"/>
    <property type="molecule type" value="Genomic_DNA"/>
</dbReference>
<dbReference type="RefSeq" id="WP_171835558.1">
    <property type="nucleotide sequence ID" value="NZ_CP053708.1"/>
</dbReference>
<evidence type="ECO:0000313" key="2">
    <source>
        <dbReference type="EMBL" id="QKE90610.1"/>
    </source>
</evidence>
<sequence length="122" mass="13014">MKWRSSMLAACVILSPLAAVAQDVPGMMPYGQDIPSLLVRDLQLSLRRLAYYRGEADGLHNPDLLRALLAFERDEQVAPEAEPTPAILQLSNEAIARIRSGGSCGDLGPLPAGTSVACGSIR</sequence>